<protein>
    <submittedName>
        <fullName evidence="1">12148_t:CDS:1</fullName>
    </submittedName>
</protein>
<reference evidence="1" key="1">
    <citation type="submission" date="2021-06" db="EMBL/GenBank/DDBJ databases">
        <authorList>
            <person name="Kallberg Y."/>
            <person name="Tangrot J."/>
            <person name="Rosling A."/>
        </authorList>
    </citation>
    <scope>NUCLEOTIDE SEQUENCE</scope>
    <source>
        <strain evidence="1">IL203A</strain>
    </source>
</reference>
<evidence type="ECO:0000313" key="2">
    <source>
        <dbReference type="Proteomes" id="UP000789702"/>
    </source>
</evidence>
<feature type="non-terminal residue" evidence="1">
    <location>
        <position position="96"/>
    </location>
</feature>
<evidence type="ECO:0000313" key="1">
    <source>
        <dbReference type="EMBL" id="CAG8774720.1"/>
    </source>
</evidence>
<dbReference type="EMBL" id="CAJVPU010059064">
    <property type="protein sequence ID" value="CAG8774720.1"/>
    <property type="molecule type" value="Genomic_DNA"/>
</dbReference>
<sequence>DKSLWNHLISHLKKKELLPVVVFVFSKRKCNEYANCLPNLDLCVAREKSQIHTIIEHSLTRLKGSDKKLPQVLTIRELLSRGIAVHHGGLLPIIKE</sequence>
<gene>
    <name evidence="1" type="ORF">DHETER_LOCUS16046</name>
</gene>
<name>A0ACA9R3J5_9GLOM</name>
<accession>A0ACA9R3J5</accession>
<keyword evidence="2" id="KW-1185">Reference proteome</keyword>
<comment type="caution">
    <text evidence="1">The sequence shown here is derived from an EMBL/GenBank/DDBJ whole genome shotgun (WGS) entry which is preliminary data.</text>
</comment>
<organism evidence="1 2">
    <name type="scientific">Dentiscutata heterogama</name>
    <dbReference type="NCBI Taxonomy" id="1316150"/>
    <lineage>
        <taxon>Eukaryota</taxon>
        <taxon>Fungi</taxon>
        <taxon>Fungi incertae sedis</taxon>
        <taxon>Mucoromycota</taxon>
        <taxon>Glomeromycotina</taxon>
        <taxon>Glomeromycetes</taxon>
        <taxon>Diversisporales</taxon>
        <taxon>Gigasporaceae</taxon>
        <taxon>Dentiscutata</taxon>
    </lineage>
</organism>
<dbReference type="Proteomes" id="UP000789702">
    <property type="component" value="Unassembled WGS sequence"/>
</dbReference>
<proteinExistence type="predicted"/>
<feature type="non-terminal residue" evidence="1">
    <location>
        <position position="1"/>
    </location>
</feature>